<dbReference type="EMBL" id="QKQP01000001">
    <property type="protein sequence ID" value="PZD82416.1"/>
    <property type="molecule type" value="Genomic_DNA"/>
</dbReference>
<comment type="caution">
    <text evidence="2">The sequence shown here is derived from an EMBL/GenBank/DDBJ whole genome shotgun (WGS) entry which is preliminary data.</text>
</comment>
<protein>
    <submittedName>
        <fullName evidence="2">Uncharacterized protein</fullName>
    </submittedName>
</protein>
<feature type="region of interest" description="Disordered" evidence="1">
    <location>
        <begin position="351"/>
        <end position="398"/>
    </location>
</feature>
<accession>A0A2W1K608</accession>
<name>A0A2W1K608_ACIFR</name>
<proteinExistence type="predicted"/>
<evidence type="ECO:0000313" key="3">
    <source>
        <dbReference type="Proteomes" id="UP000248886"/>
    </source>
</evidence>
<dbReference type="RefSeq" id="WP_054608662.1">
    <property type="nucleotide sequence ID" value="NZ_AP025160.1"/>
</dbReference>
<dbReference type="Proteomes" id="UP000248886">
    <property type="component" value="Unassembled WGS sequence"/>
</dbReference>
<gene>
    <name evidence="2" type="ORF">DN052_05205</name>
</gene>
<evidence type="ECO:0000313" key="2">
    <source>
        <dbReference type="EMBL" id="PZD82416.1"/>
    </source>
</evidence>
<evidence type="ECO:0000256" key="1">
    <source>
        <dbReference type="SAM" id="MobiDB-lite"/>
    </source>
</evidence>
<dbReference type="AlphaFoldDB" id="A0A2W1K608"/>
<reference evidence="2 3" key="1">
    <citation type="submission" date="2018-06" db="EMBL/GenBank/DDBJ databases">
        <title>Draft sequence of Acidithiobacillus ferrooxidans CCM 4253.</title>
        <authorList>
            <person name="Moya-Beltran A."/>
            <person name="Castro M."/>
            <person name="Covarrubias P.C."/>
            <person name="Issotta F."/>
            <person name="Janiczek O."/>
            <person name="Mandl M."/>
            <person name="Kucera J."/>
            <person name="Quatrini R."/>
        </authorList>
    </citation>
    <scope>NUCLEOTIDE SEQUENCE [LARGE SCALE GENOMIC DNA]</scope>
    <source>
        <strain evidence="2 3">CCM 4253</strain>
    </source>
</reference>
<organism evidence="2 3">
    <name type="scientific">Acidithiobacillus ferrooxidans</name>
    <name type="common">Thiobacillus ferrooxidans</name>
    <dbReference type="NCBI Taxonomy" id="920"/>
    <lineage>
        <taxon>Bacteria</taxon>
        <taxon>Pseudomonadati</taxon>
        <taxon>Pseudomonadota</taxon>
        <taxon>Acidithiobacillia</taxon>
        <taxon>Acidithiobacillales</taxon>
        <taxon>Acidithiobacillaceae</taxon>
        <taxon>Acidithiobacillus</taxon>
    </lineage>
</organism>
<dbReference type="OrthoDB" id="10019099at2"/>
<sequence length="398" mass="44690">MDIFEDLLQNTKGFSPDVMKDLRDNAETLQVMSGFAKFDLQQETQYVLDHLPELREQRAKQVDLEAAKEKNPQLRDQRKQEAARLHRAAEKLSAPNVDEQFKCRAALVELSIRFKARLREAAQVNPELDPVRLKKFRVALDAVAGSLPNDMGDKVEREQMARFQFIQELRDAGGNADLAVDNFYKAAFSDRERGHWNDIGAEVKPGEETFAESLDGGDMATLGDDNPVLHSLATQGPLGDWVDRQDKREHLEQVAANKVLQAMPKLAAEHLKPKQYAAYRVMIDNNHLIDWKITKDGKMRFKAKELDASSDSNTVGKILQREMDYQDIRGANDLIKTTIEKMNKLLHEHGGQEVAQTEQGRERLAKPTQEILADPAVKARPAPTAGKPRGKGKGGPGL</sequence>